<feature type="region of interest" description="Disordered" evidence="1">
    <location>
        <begin position="134"/>
        <end position="314"/>
    </location>
</feature>
<evidence type="ECO:0000313" key="4">
    <source>
        <dbReference type="Proteomes" id="UP000486351"/>
    </source>
</evidence>
<sequence>MLSCKTFLNLFAVAVALSDFTADAGRASDCEMIYDAVTPAPTVPVDPSWNDELPVAPTLDSQYMPSTDVDSESAIQQDYPIPFGSVYYVGNGPAPVNDITSVDVPIDNFPAPWDITTGGTAGVNVPFDNVPAPADGISGTTATNAPVDDIPAPSDDISGTINSKTPDSDDDDTPVPAQGTNENSDVGDSNSADDEPNAPCSSATESSSDDSGSSNADDDDDTSNGGSDDDNDDNSKEGSDKSNDNSDDNSEEGSGKSDDNSDVPAVKSGKSGVQGSGSPSPAGEIDPSRPSVDKNVEGGPNVISPGREVYGGAKGDILANGAKGGFNTDGSANGGFKVDGAGNANGGAKVDSSITGAASDNVDLSNGARLDGLPNGGLNAGLNIGLGRRGSVSLGDLMSTLVEPTQVLA</sequence>
<feature type="chain" id="PRO_5026175887" evidence="2">
    <location>
        <begin position="17"/>
        <end position="409"/>
    </location>
</feature>
<feature type="compositionally biased region" description="Acidic residues" evidence="1">
    <location>
        <begin position="216"/>
        <end position="232"/>
    </location>
</feature>
<evidence type="ECO:0000256" key="2">
    <source>
        <dbReference type="SAM" id="SignalP"/>
    </source>
</evidence>
<gene>
    <name evidence="3" type="ORF">PF008_g9107</name>
</gene>
<feature type="compositionally biased region" description="Low complexity" evidence="1">
    <location>
        <begin position="265"/>
        <end position="283"/>
    </location>
</feature>
<feature type="signal peptide" evidence="2">
    <location>
        <begin position="1"/>
        <end position="16"/>
    </location>
</feature>
<dbReference type="Proteomes" id="UP000486351">
    <property type="component" value="Unassembled WGS sequence"/>
</dbReference>
<feature type="compositionally biased region" description="Basic and acidic residues" evidence="1">
    <location>
        <begin position="233"/>
        <end position="244"/>
    </location>
</feature>
<keyword evidence="2" id="KW-0732">Signal</keyword>
<protein>
    <submittedName>
        <fullName evidence="3">Uncharacterized protein</fullName>
    </submittedName>
</protein>
<dbReference type="EMBL" id="QXFY01000426">
    <property type="protein sequence ID" value="KAE9344702.1"/>
    <property type="molecule type" value="Genomic_DNA"/>
</dbReference>
<dbReference type="AlphaFoldDB" id="A0A6G0RY80"/>
<evidence type="ECO:0000313" key="3">
    <source>
        <dbReference type="EMBL" id="KAE9344702.1"/>
    </source>
</evidence>
<reference evidence="3 4" key="1">
    <citation type="submission" date="2018-09" db="EMBL/GenBank/DDBJ databases">
        <title>Genomic investigation of the strawberry pathogen Phytophthora fragariae indicates pathogenicity is determined by transcriptional variation in three key races.</title>
        <authorList>
            <person name="Adams T.M."/>
            <person name="Armitage A.D."/>
            <person name="Sobczyk M.K."/>
            <person name="Bates H.J."/>
            <person name="Dunwell J.M."/>
            <person name="Nellist C.F."/>
            <person name="Harrison R.J."/>
        </authorList>
    </citation>
    <scope>NUCLEOTIDE SEQUENCE [LARGE SCALE GENOMIC DNA]</scope>
    <source>
        <strain evidence="3 4">NOV-77</strain>
    </source>
</reference>
<proteinExistence type="predicted"/>
<feature type="compositionally biased region" description="Polar residues" evidence="1">
    <location>
        <begin position="178"/>
        <end position="190"/>
    </location>
</feature>
<evidence type="ECO:0000256" key="1">
    <source>
        <dbReference type="SAM" id="MobiDB-lite"/>
    </source>
</evidence>
<name>A0A6G0RY80_9STRA</name>
<organism evidence="3 4">
    <name type="scientific">Phytophthora fragariae</name>
    <dbReference type="NCBI Taxonomy" id="53985"/>
    <lineage>
        <taxon>Eukaryota</taxon>
        <taxon>Sar</taxon>
        <taxon>Stramenopiles</taxon>
        <taxon>Oomycota</taxon>
        <taxon>Peronosporomycetes</taxon>
        <taxon>Peronosporales</taxon>
        <taxon>Peronosporaceae</taxon>
        <taxon>Phytophthora</taxon>
    </lineage>
</organism>
<comment type="caution">
    <text evidence="3">The sequence shown here is derived from an EMBL/GenBank/DDBJ whole genome shotgun (WGS) entry which is preliminary data.</text>
</comment>
<feature type="compositionally biased region" description="Low complexity" evidence="1">
    <location>
        <begin position="201"/>
        <end position="215"/>
    </location>
</feature>
<accession>A0A6G0RY80</accession>